<dbReference type="PANTHER" id="PTHR11986:SF79">
    <property type="entry name" value="ACETYLORNITHINE AMINOTRANSFERASE, MITOCHONDRIAL"/>
    <property type="match status" value="1"/>
</dbReference>
<dbReference type="GO" id="GO:0008483">
    <property type="term" value="F:transaminase activity"/>
    <property type="evidence" value="ECO:0007669"/>
    <property type="project" value="UniProtKB-KW"/>
</dbReference>
<dbReference type="Gene3D" id="3.40.640.10">
    <property type="entry name" value="Type I PLP-dependent aspartate aminotransferase-like (Major domain)"/>
    <property type="match status" value="1"/>
</dbReference>
<organism evidence="6 7">
    <name type="scientific">Candidatus Saganbacteria bacterium</name>
    <dbReference type="NCBI Taxonomy" id="2575572"/>
    <lineage>
        <taxon>Bacteria</taxon>
        <taxon>Bacillati</taxon>
        <taxon>Saganbacteria</taxon>
    </lineage>
</organism>
<sequence>MYNYKQMSKMLERFKKATSPVLGRYFEDFAVDSAKGCYLFSTDGKKYLDFSSGIASTSTGHCHPQVVASAQKQLKKLVHICIGVALYEPYIKLAEEIKKIVPIPDALSFFCQSGSEAVESAIKLAKYAAKKPGIIAFQGAFHGRTLGALSVTTSKMKYRDGYEPLLNEIYISNFDIKKVEELIKNHSIAGVIIEPILGEGGYVMAPRQFVLDLHKLCDETGTLLILDEVQTGFGRTGKWFAVEHFGIVPDIMALAKGIASGFPFGACVGKKEVMDKWSPGAHGSTFGGNPIGCAAAIATIGVIKKQNLVKNSAKLGEYLKKQLQKLQQKFNAIKDVRGVGLMIGVDFGDSAVVKKVLNGCLKEKLVLISTGGDGTVIRFVPPLIVAKAQIDQALKIFEKVLCQI</sequence>
<evidence type="ECO:0000256" key="4">
    <source>
        <dbReference type="ARBA" id="ARBA00022898"/>
    </source>
</evidence>
<proteinExistence type="inferred from homology"/>
<evidence type="ECO:0000256" key="2">
    <source>
        <dbReference type="ARBA" id="ARBA00022576"/>
    </source>
</evidence>
<gene>
    <name evidence="6" type="ORF">FD145_985</name>
</gene>
<dbReference type="Gene3D" id="3.90.1150.10">
    <property type="entry name" value="Aspartate Aminotransferase, domain 1"/>
    <property type="match status" value="1"/>
</dbReference>
<keyword evidence="3 6" id="KW-0808">Transferase</keyword>
<evidence type="ECO:0000313" key="7">
    <source>
        <dbReference type="Proteomes" id="UP000488506"/>
    </source>
</evidence>
<dbReference type="GO" id="GO:0042802">
    <property type="term" value="F:identical protein binding"/>
    <property type="evidence" value="ECO:0007669"/>
    <property type="project" value="TreeGrafter"/>
</dbReference>
<dbReference type="CDD" id="cd00610">
    <property type="entry name" value="OAT_like"/>
    <property type="match status" value="1"/>
</dbReference>
<reference evidence="6 7" key="1">
    <citation type="submission" date="2019-12" db="EMBL/GenBank/DDBJ databases">
        <authorList>
            <person name="Wolfe R."/>
            <person name="Danczak R."/>
            <person name="Wilkins M."/>
        </authorList>
    </citation>
    <scope>NUCLEOTIDE SEQUENCE [LARGE SCALE GENOMIC DNA]</scope>
    <source>
        <strain evidence="6">X2_MaxBin.013</strain>
    </source>
</reference>
<dbReference type="EMBL" id="WPAF01000015">
    <property type="protein sequence ID" value="KAF0133963.1"/>
    <property type="molecule type" value="Genomic_DNA"/>
</dbReference>
<comment type="caution">
    <text evidence="6">The sequence shown here is derived from an EMBL/GenBank/DDBJ whole genome shotgun (WGS) entry which is preliminary data.</text>
</comment>
<evidence type="ECO:0000256" key="1">
    <source>
        <dbReference type="ARBA" id="ARBA00001933"/>
    </source>
</evidence>
<keyword evidence="4 5" id="KW-0663">Pyridoxal phosphate</keyword>
<evidence type="ECO:0000256" key="3">
    <source>
        <dbReference type="ARBA" id="ARBA00022679"/>
    </source>
</evidence>
<dbReference type="AlphaFoldDB" id="A0A833L0R8"/>
<dbReference type="InterPro" id="IPR015421">
    <property type="entry name" value="PyrdxlP-dep_Trfase_major"/>
</dbReference>
<dbReference type="InterPro" id="IPR015422">
    <property type="entry name" value="PyrdxlP-dep_Trfase_small"/>
</dbReference>
<comment type="cofactor">
    <cofactor evidence="1">
        <name>pyridoxal 5'-phosphate</name>
        <dbReference type="ChEBI" id="CHEBI:597326"/>
    </cofactor>
</comment>
<comment type="similarity">
    <text evidence="5">Belongs to the class-III pyridoxal-phosphate-dependent aminotransferase family.</text>
</comment>
<dbReference type="SUPFAM" id="SSF53383">
    <property type="entry name" value="PLP-dependent transferases"/>
    <property type="match status" value="1"/>
</dbReference>
<dbReference type="InterPro" id="IPR050103">
    <property type="entry name" value="Class-III_PLP-dep_AT"/>
</dbReference>
<protein>
    <submittedName>
        <fullName evidence="6">4-aminobutyrate aminotransferase</fullName>
    </submittedName>
</protein>
<accession>A0A833L0R8</accession>
<dbReference type="Pfam" id="PF00202">
    <property type="entry name" value="Aminotran_3"/>
    <property type="match status" value="1"/>
</dbReference>
<dbReference type="Proteomes" id="UP000488506">
    <property type="component" value="Unassembled WGS sequence"/>
</dbReference>
<evidence type="ECO:0000256" key="5">
    <source>
        <dbReference type="RuleBase" id="RU003560"/>
    </source>
</evidence>
<dbReference type="InterPro" id="IPR015424">
    <property type="entry name" value="PyrdxlP-dep_Trfase"/>
</dbReference>
<dbReference type="PANTHER" id="PTHR11986">
    <property type="entry name" value="AMINOTRANSFERASE CLASS III"/>
    <property type="match status" value="1"/>
</dbReference>
<dbReference type="InterPro" id="IPR049704">
    <property type="entry name" value="Aminotrans_3_PPA_site"/>
</dbReference>
<dbReference type="GO" id="GO:0030170">
    <property type="term" value="F:pyridoxal phosphate binding"/>
    <property type="evidence" value="ECO:0007669"/>
    <property type="project" value="InterPro"/>
</dbReference>
<dbReference type="InterPro" id="IPR005814">
    <property type="entry name" value="Aminotrans_3"/>
</dbReference>
<name>A0A833L0R8_UNCSA</name>
<dbReference type="PROSITE" id="PS00600">
    <property type="entry name" value="AA_TRANSFER_CLASS_3"/>
    <property type="match status" value="1"/>
</dbReference>
<dbReference type="PIRSF" id="PIRSF000521">
    <property type="entry name" value="Transaminase_4ab_Lys_Orn"/>
    <property type="match status" value="1"/>
</dbReference>
<keyword evidence="2 6" id="KW-0032">Aminotransferase</keyword>
<evidence type="ECO:0000313" key="6">
    <source>
        <dbReference type="EMBL" id="KAF0133963.1"/>
    </source>
</evidence>
<dbReference type="FunFam" id="3.40.640.10:FF:000004">
    <property type="entry name" value="Acetylornithine aminotransferase"/>
    <property type="match status" value="1"/>
</dbReference>